<feature type="transmembrane region" description="Helical" evidence="6">
    <location>
        <begin position="70"/>
        <end position="94"/>
    </location>
</feature>
<keyword evidence="4 6" id="KW-1133">Transmembrane helix</keyword>
<sequence length="192" mass="19275">MSDAPQFRDGPYSTHVPQTVTPTAGGLSARFIARLIDFVLLAIVNAVVVGVVLVGAVLGESGGMVMGADASSIVASAVGAVVGALLSLAYFAVLESGGRQTAGKWLMKLRVVDAAAGAPSVEQAIRRNIWVAFGVAGVVPIIGGIVGGLAQLAAMVLIAIGINDGKSGGRGWHDRFAGNTLVVVAASKPESS</sequence>
<evidence type="ECO:0000256" key="4">
    <source>
        <dbReference type="ARBA" id="ARBA00022989"/>
    </source>
</evidence>
<keyword evidence="9" id="KW-1185">Reference proteome</keyword>
<keyword evidence="3 6" id="KW-0812">Transmembrane</keyword>
<evidence type="ECO:0000259" key="7">
    <source>
        <dbReference type="Pfam" id="PF06271"/>
    </source>
</evidence>
<keyword evidence="2" id="KW-1003">Cell membrane</keyword>
<dbReference type="InterPro" id="IPR010432">
    <property type="entry name" value="RDD"/>
</dbReference>
<comment type="subcellular location">
    <subcellularLocation>
        <location evidence="1">Cell membrane</location>
        <topology evidence="1">Multi-pass membrane protein</topology>
    </subcellularLocation>
</comment>
<dbReference type="PANTHER" id="PTHR36115">
    <property type="entry name" value="PROLINE-RICH ANTIGEN HOMOLOG-RELATED"/>
    <property type="match status" value="1"/>
</dbReference>
<evidence type="ECO:0000313" key="9">
    <source>
        <dbReference type="Proteomes" id="UP001596135"/>
    </source>
</evidence>
<dbReference type="EMBL" id="JBHSRJ010000005">
    <property type="protein sequence ID" value="MFC6044804.1"/>
    <property type="molecule type" value="Genomic_DNA"/>
</dbReference>
<evidence type="ECO:0000256" key="3">
    <source>
        <dbReference type="ARBA" id="ARBA00022692"/>
    </source>
</evidence>
<name>A0ABW1LLQ8_9ACTN</name>
<evidence type="ECO:0000256" key="1">
    <source>
        <dbReference type="ARBA" id="ARBA00004651"/>
    </source>
</evidence>
<feature type="domain" description="RDD" evidence="7">
    <location>
        <begin position="26"/>
        <end position="178"/>
    </location>
</feature>
<dbReference type="InterPro" id="IPR051791">
    <property type="entry name" value="Pra-immunoreactive"/>
</dbReference>
<evidence type="ECO:0000256" key="6">
    <source>
        <dbReference type="SAM" id="Phobius"/>
    </source>
</evidence>
<comment type="caution">
    <text evidence="8">The sequence shown here is derived from an EMBL/GenBank/DDBJ whole genome shotgun (WGS) entry which is preliminary data.</text>
</comment>
<evidence type="ECO:0000256" key="2">
    <source>
        <dbReference type="ARBA" id="ARBA00022475"/>
    </source>
</evidence>
<evidence type="ECO:0000313" key="8">
    <source>
        <dbReference type="EMBL" id="MFC6044804.1"/>
    </source>
</evidence>
<dbReference type="Pfam" id="PF06271">
    <property type="entry name" value="RDD"/>
    <property type="match status" value="1"/>
</dbReference>
<feature type="transmembrane region" description="Helical" evidence="6">
    <location>
        <begin position="129"/>
        <end position="162"/>
    </location>
</feature>
<organism evidence="8 9">
    <name type="scientific">Nocardioides hankookensis</name>
    <dbReference type="NCBI Taxonomy" id="443157"/>
    <lineage>
        <taxon>Bacteria</taxon>
        <taxon>Bacillati</taxon>
        <taxon>Actinomycetota</taxon>
        <taxon>Actinomycetes</taxon>
        <taxon>Propionibacteriales</taxon>
        <taxon>Nocardioidaceae</taxon>
        <taxon>Nocardioides</taxon>
    </lineage>
</organism>
<proteinExistence type="predicted"/>
<dbReference type="RefSeq" id="WP_379156815.1">
    <property type="nucleotide sequence ID" value="NZ_JBHSRJ010000005.1"/>
</dbReference>
<feature type="transmembrane region" description="Helical" evidence="6">
    <location>
        <begin position="38"/>
        <end position="58"/>
    </location>
</feature>
<dbReference type="PANTHER" id="PTHR36115:SF4">
    <property type="entry name" value="MEMBRANE PROTEIN"/>
    <property type="match status" value="1"/>
</dbReference>
<evidence type="ECO:0000256" key="5">
    <source>
        <dbReference type="ARBA" id="ARBA00023136"/>
    </source>
</evidence>
<accession>A0ABW1LLQ8</accession>
<gene>
    <name evidence="8" type="ORF">ACFPYL_17070</name>
</gene>
<keyword evidence="5 6" id="KW-0472">Membrane</keyword>
<protein>
    <submittedName>
        <fullName evidence="8">RDD family protein</fullName>
    </submittedName>
</protein>
<dbReference type="Proteomes" id="UP001596135">
    <property type="component" value="Unassembled WGS sequence"/>
</dbReference>
<reference evidence="9" key="1">
    <citation type="journal article" date="2019" name="Int. J. Syst. Evol. Microbiol.">
        <title>The Global Catalogue of Microorganisms (GCM) 10K type strain sequencing project: providing services to taxonomists for standard genome sequencing and annotation.</title>
        <authorList>
            <consortium name="The Broad Institute Genomics Platform"/>
            <consortium name="The Broad Institute Genome Sequencing Center for Infectious Disease"/>
            <person name="Wu L."/>
            <person name="Ma J."/>
        </authorList>
    </citation>
    <scope>NUCLEOTIDE SEQUENCE [LARGE SCALE GENOMIC DNA]</scope>
    <source>
        <strain evidence="9">CCUG 54522</strain>
    </source>
</reference>